<organism evidence="1 2">
    <name type="scientific">Asticcacaulis benevestitus DSM 16100 = ATCC BAA-896</name>
    <dbReference type="NCBI Taxonomy" id="1121022"/>
    <lineage>
        <taxon>Bacteria</taxon>
        <taxon>Pseudomonadati</taxon>
        <taxon>Pseudomonadota</taxon>
        <taxon>Alphaproteobacteria</taxon>
        <taxon>Caulobacterales</taxon>
        <taxon>Caulobacteraceae</taxon>
        <taxon>Asticcacaulis</taxon>
    </lineage>
</organism>
<sequence>MGFGGRINWAGVVADLGAIAVGALAEHLALPAQLRQQVALLAVKLTRCSTVKRLVKCRTGRM</sequence>
<evidence type="ECO:0000313" key="2">
    <source>
        <dbReference type="Proteomes" id="UP000017837"/>
    </source>
</evidence>
<comment type="caution">
    <text evidence="1">The sequence shown here is derived from an EMBL/GenBank/DDBJ whole genome shotgun (WGS) entry which is preliminary data.</text>
</comment>
<evidence type="ECO:0000313" key="1">
    <source>
        <dbReference type="EMBL" id="ESQ81505.1"/>
    </source>
</evidence>
<dbReference type="AlphaFoldDB" id="V4P8C6"/>
<proteinExistence type="predicted"/>
<reference evidence="1 2" key="1">
    <citation type="journal article" date="2014" name="Nature">
        <title>Sequential evolution of bacterial morphology by co-option of a developmental regulator.</title>
        <authorList>
            <person name="Jiang C."/>
            <person name="Brown P.J."/>
            <person name="Ducret A."/>
            <person name="Brun Y.V."/>
        </authorList>
    </citation>
    <scope>NUCLEOTIDE SEQUENCE [LARGE SCALE GENOMIC DNA]</scope>
    <source>
        <strain evidence="1 2">DSM 16100</strain>
    </source>
</reference>
<dbReference type="PATRIC" id="fig|1121022.4.peg.4491"/>
<keyword evidence="2" id="KW-1185">Reference proteome</keyword>
<name>V4P8C6_9CAUL</name>
<dbReference type="EMBL" id="AWGB01000088">
    <property type="protein sequence ID" value="ESQ81505.1"/>
    <property type="molecule type" value="Genomic_DNA"/>
</dbReference>
<protein>
    <submittedName>
        <fullName evidence="1">Uncharacterized protein</fullName>
    </submittedName>
</protein>
<accession>V4P8C6</accession>
<gene>
    <name evidence="1" type="ORF">ABENE_21925</name>
</gene>
<dbReference type="Proteomes" id="UP000017837">
    <property type="component" value="Unassembled WGS sequence"/>
</dbReference>